<feature type="non-terminal residue" evidence="1">
    <location>
        <position position="1"/>
    </location>
</feature>
<keyword evidence="2" id="KW-1185">Reference proteome</keyword>
<name>A0ACB7F0I5_NIBAL</name>
<evidence type="ECO:0000313" key="2">
    <source>
        <dbReference type="Proteomes" id="UP000805704"/>
    </source>
</evidence>
<organism evidence="1 2">
    <name type="scientific">Nibea albiflora</name>
    <name type="common">Yellow drum</name>
    <name type="synonym">Corvina albiflora</name>
    <dbReference type="NCBI Taxonomy" id="240163"/>
    <lineage>
        <taxon>Eukaryota</taxon>
        <taxon>Metazoa</taxon>
        <taxon>Chordata</taxon>
        <taxon>Craniata</taxon>
        <taxon>Vertebrata</taxon>
        <taxon>Euteleostomi</taxon>
        <taxon>Actinopterygii</taxon>
        <taxon>Neopterygii</taxon>
        <taxon>Teleostei</taxon>
        <taxon>Neoteleostei</taxon>
        <taxon>Acanthomorphata</taxon>
        <taxon>Eupercaria</taxon>
        <taxon>Sciaenidae</taxon>
        <taxon>Nibea</taxon>
    </lineage>
</organism>
<reference evidence="1" key="1">
    <citation type="submission" date="2020-04" db="EMBL/GenBank/DDBJ databases">
        <title>A chromosome-scale assembly and high-density genetic map of the yellow drum (Nibea albiflora) genome.</title>
        <authorList>
            <person name="Xu D."/>
            <person name="Zhang W."/>
            <person name="Chen R."/>
            <person name="Tan P."/>
            <person name="Wang L."/>
            <person name="Song H."/>
            <person name="Tian L."/>
            <person name="Zhu Q."/>
            <person name="Wang B."/>
        </authorList>
    </citation>
    <scope>NUCLEOTIDE SEQUENCE</scope>
    <source>
        <strain evidence="1">ZJHYS-2018</strain>
    </source>
</reference>
<dbReference type="Proteomes" id="UP000805704">
    <property type="component" value="Chromosome 2"/>
</dbReference>
<evidence type="ECO:0000313" key="1">
    <source>
        <dbReference type="EMBL" id="KAG8007689.1"/>
    </source>
</evidence>
<accession>A0ACB7F0I5</accession>
<gene>
    <name evidence="1" type="primary">PAX7</name>
    <name evidence="1" type="ORF">GBF38_013337</name>
</gene>
<comment type="caution">
    <text evidence="1">The sequence shown here is derived from an EMBL/GenBank/DDBJ whole genome shotgun (WGS) entry which is preliminary data.</text>
</comment>
<protein>
    <submittedName>
        <fullName evidence="1">Paired box protein Pax-7</fullName>
    </submittedName>
</protein>
<dbReference type="EMBL" id="CM024790">
    <property type="protein sequence ID" value="KAG8007689.1"/>
    <property type="molecule type" value="Genomic_DNA"/>
</dbReference>
<sequence length="406" mass="44503">GAVSTPLGQGRVNQLGGVFINGRPLPNHIRHKIVEMAHHGIRPCVISRQLRVSHGLSSISRVLRARFGKKDDEDDCDKKDEDGEKKTKHSIDGILGDKCNRTDDGSDVDSEPDLPLKRKQRRSRTTFTAEQLEELEKAFERTHYPDIYTREELAQRTKLTEARVQVWFSNRRARWRKQAGANQLAAFNHLLPGGFPPTGMPTLPTYQLPDSSYPSTTLSQEGSTLHRPQPLPPSSMHQGGLSADTSSAYGLSSNRHSFSSYSDTFMSPSASSNHMNPVGNGLSPQVMSILSNPSAVPSQPQHDFSISPLHGSLESSNPISASCSQRSDTIKSVDSLASSQSYCPPTYSATSYSVDPVTAGYQYSQYGQTAVDYLAKNVSLSTQRRMKLGDHSAVLGLLQVETGQAY</sequence>
<proteinExistence type="predicted"/>